<organism evidence="2 3">
    <name type="scientific">Corynebacterium tapiri</name>
    <dbReference type="NCBI Taxonomy" id="1448266"/>
    <lineage>
        <taxon>Bacteria</taxon>
        <taxon>Bacillati</taxon>
        <taxon>Actinomycetota</taxon>
        <taxon>Actinomycetes</taxon>
        <taxon>Mycobacteriales</taxon>
        <taxon>Corynebacteriaceae</taxon>
        <taxon>Corynebacterium</taxon>
    </lineage>
</organism>
<comment type="caution">
    <text evidence="2">The sequence shown here is derived from an EMBL/GenBank/DDBJ whole genome shotgun (WGS) entry which is preliminary data.</text>
</comment>
<feature type="compositionally biased region" description="Polar residues" evidence="1">
    <location>
        <begin position="17"/>
        <end position="34"/>
    </location>
</feature>
<evidence type="ECO:0000256" key="1">
    <source>
        <dbReference type="SAM" id="MobiDB-lite"/>
    </source>
</evidence>
<evidence type="ECO:0000313" key="3">
    <source>
        <dbReference type="Proteomes" id="UP000312032"/>
    </source>
</evidence>
<feature type="compositionally biased region" description="Low complexity" evidence="1">
    <location>
        <begin position="42"/>
        <end position="51"/>
    </location>
</feature>
<keyword evidence="3" id="KW-1185">Reference proteome</keyword>
<proteinExistence type="predicted"/>
<dbReference type="Proteomes" id="UP000312032">
    <property type="component" value="Unassembled WGS sequence"/>
</dbReference>
<dbReference type="EMBL" id="VDHJ01000014">
    <property type="protein sequence ID" value="TNL95606.1"/>
    <property type="molecule type" value="Genomic_DNA"/>
</dbReference>
<dbReference type="OrthoDB" id="4427769at2"/>
<dbReference type="AlphaFoldDB" id="A0A5C4U397"/>
<reference evidence="2 3" key="1">
    <citation type="submission" date="2019-06" db="EMBL/GenBank/DDBJ databases">
        <authorList>
            <person name="Li J."/>
        </authorList>
    </citation>
    <scope>NUCLEOTIDE SEQUENCE [LARGE SCALE GENOMIC DNA]</scope>
    <source>
        <strain evidence="2 3">LMG 28165</strain>
    </source>
</reference>
<evidence type="ECO:0000313" key="2">
    <source>
        <dbReference type="EMBL" id="TNL95606.1"/>
    </source>
</evidence>
<protein>
    <submittedName>
        <fullName evidence="2">Uncharacterized protein</fullName>
    </submittedName>
</protein>
<accession>A0A5C4U397</accession>
<gene>
    <name evidence="2" type="ORF">FHE74_09475</name>
</gene>
<sequence>MTGALVLTAALGLSACGGSTVTSDEVASATSSSVAPLERSSESAASSTESAPKSESKKSGGVGRDQSAQEVSEIPAAEPELSPKEKDYLKAIKDSGVKVDGVESQLLGTAATVCSNDPVASATSGAVAGQLIQQGRSDKSPEELTRIIEDSARKAYCA</sequence>
<name>A0A5C4U397_9CORY</name>
<feature type="region of interest" description="Disordered" evidence="1">
    <location>
        <begin position="16"/>
        <end position="87"/>
    </location>
</feature>